<dbReference type="Proteomes" id="UP000076798">
    <property type="component" value="Unassembled WGS sequence"/>
</dbReference>
<evidence type="ECO:0000313" key="2">
    <source>
        <dbReference type="EMBL" id="KZT35492.1"/>
    </source>
</evidence>
<feature type="transmembrane region" description="Helical" evidence="1">
    <location>
        <begin position="83"/>
        <end position="106"/>
    </location>
</feature>
<protein>
    <submittedName>
        <fullName evidence="2">Uncharacterized protein</fullName>
    </submittedName>
</protein>
<reference evidence="2 3" key="1">
    <citation type="journal article" date="2016" name="Mol. Biol. Evol.">
        <title>Comparative Genomics of Early-Diverging Mushroom-Forming Fungi Provides Insights into the Origins of Lignocellulose Decay Capabilities.</title>
        <authorList>
            <person name="Nagy L.G."/>
            <person name="Riley R."/>
            <person name="Tritt A."/>
            <person name="Adam C."/>
            <person name="Daum C."/>
            <person name="Floudas D."/>
            <person name="Sun H."/>
            <person name="Yadav J.S."/>
            <person name="Pangilinan J."/>
            <person name="Larsson K.H."/>
            <person name="Matsuura K."/>
            <person name="Barry K."/>
            <person name="Labutti K."/>
            <person name="Kuo R."/>
            <person name="Ohm R.A."/>
            <person name="Bhattacharya S.S."/>
            <person name="Shirouzu T."/>
            <person name="Yoshinaga Y."/>
            <person name="Martin F.M."/>
            <person name="Grigoriev I.V."/>
            <person name="Hibbett D.S."/>
        </authorList>
    </citation>
    <scope>NUCLEOTIDE SEQUENCE [LARGE SCALE GENOMIC DNA]</scope>
    <source>
        <strain evidence="2 3">HHB10207 ss-3</strain>
    </source>
</reference>
<evidence type="ECO:0000256" key="1">
    <source>
        <dbReference type="SAM" id="Phobius"/>
    </source>
</evidence>
<sequence length="143" mass="14906">MTVGPLISASGALIKAFTVVPFSDDTKTDKFEDLHGGIVGVDATSRLPSIFFSKGVHYLVGSLLALGPVISNAGLLLAYDSPVSLTVCISGAFLAAIVIGASGVGFKNSEAGPILPKLSLYRHHRSANKSRRGRELPEGGNER</sequence>
<dbReference type="AlphaFoldDB" id="A0A166AMX2"/>
<organism evidence="2 3">
    <name type="scientific">Sistotremastrum suecicum HHB10207 ss-3</name>
    <dbReference type="NCBI Taxonomy" id="1314776"/>
    <lineage>
        <taxon>Eukaryota</taxon>
        <taxon>Fungi</taxon>
        <taxon>Dikarya</taxon>
        <taxon>Basidiomycota</taxon>
        <taxon>Agaricomycotina</taxon>
        <taxon>Agaricomycetes</taxon>
        <taxon>Sistotremastrales</taxon>
        <taxon>Sistotremastraceae</taxon>
        <taxon>Sistotremastrum</taxon>
    </lineage>
</organism>
<keyword evidence="1" id="KW-0472">Membrane</keyword>
<gene>
    <name evidence="2" type="ORF">SISSUDRAFT_1051283</name>
</gene>
<keyword evidence="3" id="KW-1185">Reference proteome</keyword>
<keyword evidence="1" id="KW-1133">Transmembrane helix</keyword>
<evidence type="ECO:0000313" key="3">
    <source>
        <dbReference type="Proteomes" id="UP000076798"/>
    </source>
</evidence>
<keyword evidence="1" id="KW-0812">Transmembrane</keyword>
<proteinExistence type="predicted"/>
<accession>A0A166AMX2</accession>
<name>A0A166AMX2_9AGAM</name>
<feature type="transmembrane region" description="Helical" evidence="1">
    <location>
        <begin position="56"/>
        <end position="77"/>
    </location>
</feature>
<dbReference type="EMBL" id="KV428137">
    <property type="protein sequence ID" value="KZT35492.1"/>
    <property type="molecule type" value="Genomic_DNA"/>
</dbReference>